<proteinExistence type="inferred from homology"/>
<keyword evidence="10" id="KW-1185">Reference proteome</keyword>
<evidence type="ECO:0000256" key="6">
    <source>
        <dbReference type="SAM" id="MobiDB-lite"/>
    </source>
</evidence>
<feature type="coiled-coil region" evidence="5">
    <location>
        <begin position="499"/>
        <end position="575"/>
    </location>
</feature>
<dbReference type="Pfam" id="PF07651">
    <property type="entry name" value="ANTH"/>
    <property type="match status" value="1"/>
</dbReference>
<dbReference type="CDD" id="cd17006">
    <property type="entry name" value="ANTH_N_HIP1_like"/>
    <property type="match status" value="1"/>
</dbReference>
<dbReference type="Gene3D" id="1.20.5.1700">
    <property type="match status" value="1"/>
</dbReference>
<evidence type="ECO:0000256" key="3">
    <source>
        <dbReference type="ARBA" id="ARBA00022490"/>
    </source>
</evidence>
<name>A0A8I6SI12_CIMLE</name>
<dbReference type="SMART" id="SM00307">
    <property type="entry name" value="ILWEQ"/>
    <property type="match status" value="1"/>
</dbReference>
<protein>
    <recommendedName>
        <fullName evidence="11">Huntingtin interacting protein</fullName>
    </recommendedName>
</protein>
<dbReference type="SUPFAM" id="SSF48464">
    <property type="entry name" value="ENTH/VHS domain"/>
    <property type="match status" value="1"/>
</dbReference>
<dbReference type="GO" id="GO:0043325">
    <property type="term" value="F:phosphatidylinositol-3,4-bisphosphate binding"/>
    <property type="evidence" value="ECO:0007669"/>
    <property type="project" value="TreeGrafter"/>
</dbReference>
<dbReference type="CTD" id="3092"/>
<dbReference type="GO" id="GO:0007015">
    <property type="term" value="P:actin filament organization"/>
    <property type="evidence" value="ECO:0007669"/>
    <property type="project" value="TreeGrafter"/>
</dbReference>
<comment type="subcellular location">
    <subcellularLocation>
        <location evidence="1">Cytoplasm</location>
    </subcellularLocation>
</comment>
<feature type="region of interest" description="Disordered" evidence="6">
    <location>
        <begin position="310"/>
        <end position="331"/>
    </location>
</feature>
<evidence type="ECO:0000313" key="9">
    <source>
        <dbReference type="EnsemblMetazoa" id="XP_024082896.1"/>
    </source>
</evidence>
<feature type="domain" description="ENTH" evidence="7">
    <location>
        <begin position="20"/>
        <end position="148"/>
    </location>
</feature>
<evidence type="ECO:0000256" key="5">
    <source>
        <dbReference type="SAM" id="Coils"/>
    </source>
</evidence>
<dbReference type="AlphaFoldDB" id="A0A8I6SI12"/>
<comment type="similarity">
    <text evidence="2">Belongs to the SLA2 family.</text>
</comment>
<evidence type="ECO:0008006" key="11">
    <source>
        <dbReference type="Google" id="ProtNLM"/>
    </source>
</evidence>
<dbReference type="FunFam" id="1.20.1410.10:FF:000006">
    <property type="entry name" value="Huntingtin interacting protein"/>
    <property type="match status" value="1"/>
</dbReference>
<evidence type="ECO:0000256" key="4">
    <source>
        <dbReference type="ARBA" id="ARBA00023203"/>
    </source>
</evidence>
<dbReference type="GeneID" id="106663627"/>
<dbReference type="InterPro" id="IPR011417">
    <property type="entry name" value="ANTH_dom"/>
</dbReference>
<evidence type="ECO:0000256" key="2">
    <source>
        <dbReference type="ARBA" id="ARBA00010135"/>
    </source>
</evidence>
<feature type="coiled-coil region" evidence="5">
    <location>
        <begin position="347"/>
        <end position="440"/>
    </location>
</feature>
<sequence>MSSLSLPRVLQQRKTSLELERENFEKNQSVSISKAINNAENPVKEKHVRSAILGTFHEKCAETFWAVVLRLPLQDNRIAAWKFCHVLHKILREGHPQSLQDSTRHISRIEDLGKLWGHLRDCYGKLIQEYCNLLIVKINFHRRNPRIPGNLILSSEELEAIGENDVNNYFQLCVEMFDYMDEILKLQHSIFGSLDMSRSNSMTSCGQCRLAPLIPMIQDSSQLYDCCVKLLFKLHASLPQDLLTGHRTRFLEQFTKLSTFYLAASSLQYFKYLIQIPTLPNNPPNFLIQAELGSYVTPVVILPPEEDVSLAGTPDTQSTTGELVDLNSPVTNGNTSPDIIAERDSLIEHLQNELSRCRSEMAKLMSEHRKTIKELNERINYLETDLAKKDNELVQERLLKEELMQHSEDSIKLQEAEKRAKIMEEKFQKIKDIYAQLREEHIQLLRQKAGVDKALKGSDKMTKFARSANNFIIKIKADVDRQLSSLKSLELDTNTKTKLEELANELATLQASADAAAEQKQALEYKLEFVTKEKCHAESELHDLLSQKRELEVNLNTVNNKVKEKEDNLNKQFEKIVGESEEIVKNAIHEVDNPAFSSSTCSIDYLTSLSSGLDSTMSSIDNEITPDVVIRLAHRTAEFVLLGKATSNISPDIEFGERIGEVCKQVGEACLVCLKEIRNGPVSTKDMKEKMMELLSMVSKLQSNLQASSTSVGDLVESELAAMDKAIEEAAKKIEEMLSNSRAADSGIKLEVNEKILDSCTGLMQAIRILVQKSRILQAEIVAQGKGSATAKEFYKRNHQWTEGLISAAKAVGMGATYLLEAADEVVTGGGKIELVMAAAQGISASTAQLVVASRVKAERGSKSLEQLTGASRGVTQATAGVLTNAKACVQLVEQSDDLDVSSLTLHNAKRLEMESQVKVLELENSLAKERLRLSALRRHHYSLASEGEQISPT</sequence>
<dbReference type="InterPro" id="IPR008942">
    <property type="entry name" value="ENTH_VHS"/>
</dbReference>
<accession>A0A8I6SI12</accession>
<feature type="coiled-coil region" evidence="5">
    <location>
        <begin position="911"/>
        <end position="940"/>
    </location>
</feature>
<reference evidence="9" key="1">
    <citation type="submission" date="2022-01" db="UniProtKB">
        <authorList>
            <consortium name="EnsemblMetazoa"/>
        </authorList>
    </citation>
    <scope>IDENTIFICATION</scope>
</reference>
<dbReference type="GO" id="GO:0030864">
    <property type="term" value="C:cortical actin cytoskeleton"/>
    <property type="evidence" value="ECO:0007669"/>
    <property type="project" value="TreeGrafter"/>
</dbReference>
<dbReference type="OrthoDB" id="8178130at2759"/>
<dbReference type="SUPFAM" id="SSF109885">
    <property type="entry name" value="I/LWEQ domain"/>
    <property type="match status" value="1"/>
</dbReference>
<keyword evidence="4" id="KW-0009">Actin-binding</keyword>
<feature type="domain" description="I/LWEQ" evidence="8">
    <location>
        <begin position="704"/>
        <end position="945"/>
    </location>
</feature>
<dbReference type="InterPro" id="IPR013809">
    <property type="entry name" value="ENTH"/>
</dbReference>
<evidence type="ECO:0000259" key="8">
    <source>
        <dbReference type="PROSITE" id="PS50945"/>
    </source>
</evidence>
<organism evidence="9 10">
    <name type="scientific">Cimex lectularius</name>
    <name type="common">Bed bug</name>
    <name type="synonym">Acanthia lectularia</name>
    <dbReference type="NCBI Taxonomy" id="79782"/>
    <lineage>
        <taxon>Eukaryota</taxon>
        <taxon>Metazoa</taxon>
        <taxon>Ecdysozoa</taxon>
        <taxon>Arthropoda</taxon>
        <taxon>Hexapoda</taxon>
        <taxon>Insecta</taxon>
        <taxon>Pterygota</taxon>
        <taxon>Neoptera</taxon>
        <taxon>Paraneoptera</taxon>
        <taxon>Hemiptera</taxon>
        <taxon>Heteroptera</taxon>
        <taxon>Panheteroptera</taxon>
        <taxon>Cimicomorpha</taxon>
        <taxon>Cimicidae</taxon>
        <taxon>Cimex</taxon>
    </lineage>
</organism>
<dbReference type="EnsemblMetazoa" id="XM_024227128.1">
    <property type="protein sequence ID" value="XP_024082896.1"/>
    <property type="gene ID" value="LOC106663627"/>
</dbReference>
<dbReference type="GO" id="GO:0048268">
    <property type="term" value="P:clathrin coat assembly"/>
    <property type="evidence" value="ECO:0007669"/>
    <property type="project" value="TreeGrafter"/>
</dbReference>
<dbReference type="Gene3D" id="1.25.40.90">
    <property type="match status" value="1"/>
</dbReference>
<dbReference type="GO" id="GO:0006897">
    <property type="term" value="P:endocytosis"/>
    <property type="evidence" value="ECO:0007669"/>
    <property type="project" value="InterPro"/>
</dbReference>
<dbReference type="InterPro" id="IPR035964">
    <property type="entry name" value="I/LWEQ_dom_sf"/>
</dbReference>
<dbReference type="GO" id="GO:0051015">
    <property type="term" value="F:actin filament binding"/>
    <property type="evidence" value="ECO:0007669"/>
    <property type="project" value="TreeGrafter"/>
</dbReference>
<keyword evidence="5" id="KW-0175">Coiled coil</keyword>
<evidence type="ECO:0000256" key="1">
    <source>
        <dbReference type="ARBA" id="ARBA00004496"/>
    </source>
</evidence>
<dbReference type="Pfam" id="PF01608">
    <property type="entry name" value="I_LWEQ"/>
    <property type="match status" value="1"/>
</dbReference>
<dbReference type="Gene3D" id="1.20.1410.10">
    <property type="entry name" value="I/LWEQ domain"/>
    <property type="match status" value="1"/>
</dbReference>
<dbReference type="PANTHER" id="PTHR10407">
    <property type="entry name" value="HUNTINGTIN INTERACTING PROTEIN 1"/>
    <property type="match status" value="1"/>
</dbReference>
<dbReference type="InterPro" id="IPR030224">
    <property type="entry name" value="Sla2_fam"/>
</dbReference>
<dbReference type="Proteomes" id="UP000494040">
    <property type="component" value="Unassembled WGS sequence"/>
</dbReference>
<dbReference type="SMART" id="SM00273">
    <property type="entry name" value="ENTH"/>
    <property type="match status" value="1"/>
</dbReference>
<dbReference type="OMA" id="LTEIEXT"/>
<dbReference type="GO" id="GO:0032051">
    <property type="term" value="F:clathrin light chain binding"/>
    <property type="evidence" value="ECO:0007669"/>
    <property type="project" value="TreeGrafter"/>
</dbReference>
<dbReference type="GO" id="GO:0080025">
    <property type="term" value="F:phosphatidylinositol-3,5-bisphosphate binding"/>
    <property type="evidence" value="ECO:0007669"/>
    <property type="project" value="TreeGrafter"/>
</dbReference>
<dbReference type="GO" id="GO:0035615">
    <property type="term" value="F:clathrin adaptor activity"/>
    <property type="evidence" value="ECO:0007669"/>
    <property type="project" value="TreeGrafter"/>
</dbReference>
<dbReference type="GO" id="GO:0030136">
    <property type="term" value="C:clathrin-coated vesicle"/>
    <property type="evidence" value="ECO:0007669"/>
    <property type="project" value="TreeGrafter"/>
</dbReference>
<dbReference type="FunFam" id="1.25.40.90:FF:000012">
    <property type="entry name" value="Huntingtin interacting protein 1-related"/>
    <property type="match status" value="1"/>
</dbReference>
<evidence type="ECO:0000259" key="7">
    <source>
        <dbReference type="PROSITE" id="PS50942"/>
    </source>
</evidence>
<dbReference type="InterPro" id="IPR002558">
    <property type="entry name" value="ILWEQ_dom"/>
</dbReference>
<dbReference type="PROSITE" id="PS50942">
    <property type="entry name" value="ENTH"/>
    <property type="match status" value="1"/>
</dbReference>
<dbReference type="PANTHER" id="PTHR10407:SF15">
    <property type="entry name" value="HUNTINGTIN INTERACTING PROTEIN 1"/>
    <property type="match status" value="1"/>
</dbReference>
<evidence type="ECO:0000313" key="10">
    <source>
        <dbReference type="Proteomes" id="UP000494040"/>
    </source>
</evidence>
<dbReference type="RefSeq" id="XP_024082896.1">
    <property type="nucleotide sequence ID" value="XM_024227128.1"/>
</dbReference>
<keyword evidence="3" id="KW-0963">Cytoplasm</keyword>
<dbReference type="PROSITE" id="PS50945">
    <property type="entry name" value="I_LWEQ"/>
    <property type="match status" value="1"/>
</dbReference>